<dbReference type="RefSeq" id="WP_013684575.1">
    <property type="nucleotide sequence ID" value="NC_015320.1"/>
</dbReference>
<keyword evidence="1" id="KW-0812">Transmembrane</keyword>
<dbReference type="KEGG" id="ave:Arcve_1928"/>
<reference evidence="2 3" key="1">
    <citation type="submission" date="2011-03" db="EMBL/GenBank/DDBJ databases">
        <title>The complete genome of Archaeoglobus veneficus SNP6.</title>
        <authorList>
            <consortium name="US DOE Joint Genome Institute (JGI-PGF)"/>
            <person name="Lucas S."/>
            <person name="Copeland A."/>
            <person name="Lapidus A."/>
            <person name="Bruce D."/>
            <person name="Goodwin L."/>
            <person name="Pitluck S."/>
            <person name="Kyrpides N."/>
            <person name="Mavromatis K."/>
            <person name="Pagani I."/>
            <person name="Ivanova N."/>
            <person name="Mikhailova N."/>
            <person name="Lu M."/>
            <person name="Detter J.C."/>
            <person name="Tapia R."/>
            <person name="Han C."/>
            <person name="Land M."/>
            <person name="Hauser L."/>
            <person name="Markowitz V."/>
            <person name="Cheng J.-F."/>
            <person name="Hugenholtz P."/>
            <person name="Woyke T."/>
            <person name="Wu D."/>
            <person name="Spring S."/>
            <person name="Brambilla E."/>
            <person name="Klenk H.-P."/>
            <person name="Eisen J.A."/>
        </authorList>
    </citation>
    <scope>NUCLEOTIDE SEQUENCE [LARGE SCALE GENOMIC DNA]</scope>
    <source>
        <strain>SNP6</strain>
    </source>
</reference>
<evidence type="ECO:0000313" key="2">
    <source>
        <dbReference type="EMBL" id="AEA47921.1"/>
    </source>
</evidence>
<protein>
    <submittedName>
        <fullName evidence="2">Uncharacterized protein</fullName>
    </submittedName>
</protein>
<sequence length="97" mass="11170">MIKPIINILFFPEAWIYNLSKRQKNVNSDLSNRLLALSVLWLLFKIGIIVVAVLKVVFEVKLLTRTTDVFIYLGALVVLLTVTSISLRKEQPWKVEN</sequence>
<dbReference type="GeneID" id="10395060"/>
<organism evidence="2 3">
    <name type="scientific">Archaeoglobus veneficus (strain DSM 11195 / SNP6)</name>
    <dbReference type="NCBI Taxonomy" id="693661"/>
    <lineage>
        <taxon>Archaea</taxon>
        <taxon>Methanobacteriati</taxon>
        <taxon>Methanobacteriota</taxon>
        <taxon>Archaeoglobi</taxon>
        <taxon>Archaeoglobales</taxon>
        <taxon>Archaeoglobaceae</taxon>
        <taxon>Archaeoglobus</taxon>
    </lineage>
</organism>
<feature type="transmembrane region" description="Helical" evidence="1">
    <location>
        <begin position="69"/>
        <end position="87"/>
    </location>
</feature>
<dbReference type="STRING" id="693661.Arcve_1928"/>
<keyword evidence="3" id="KW-1185">Reference proteome</keyword>
<accession>F2KRQ7</accession>
<dbReference type="AlphaFoldDB" id="F2KRQ7"/>
<dbReference type="Proteomes" id="UP000008136">
    <property type="component" value="Chromosome"/>
</dbReference>
<keyword evidence="1" id="KW-1133">Transmembrane helix</keyword>
<dbReference type="EMBL" id="CP002588">
    <property type="protein sequence ID" value="AEA47921.1"/>
    <property type="molecule type" value="Genomic_DNA"/>
</dbReference>
<gene>
    <name evidence="2" type="ordered locus">Arcve_1928</name>
</gene>
<name>F2KRQ7_ARCVS</name>
<proteinExistence type="predicted"/>
<keyword evidence="1" id="KW-0472">Membrane</keyword>
<feature type="transmembrane region" description="Helical" evidence="1">
    <location>
        <begin position="34"/>
        <end position="57"/>
    </location>
</feature>
<dbReference type="HOGENOM" id="CLU_2340002_0_0_2"/>
<evidence type="ECO:0000313" key="3">
    <source>
        <dbReference type="Proteomes" id="UP000008136"/>
    </source>
</evidence>
<evidence type="ECO:0000256" key="1">
    <source>
        <dbReference type="SAM" id="Phobius"/>
    </source>
</evidence>